<protein>
    <submittedName>
        <fullName evidence="2">Transcriptional regulator, PadR family</fullName>
    </submittedName>
</protein>
<organism evidence="2">
    <name type="scientific">Klebsiella pneumoniae</name>
    <dbReference type="NCBI Taxonomy" id="573"/>
    <lineage>
        <taxon>Bacteria</taxon>
        <taxon>Pseudomonadati</taxon>
        <taxon>Pseudomonadota</taxon>
        <taxon>Gammaproteobacteria</taxon>
        <taxon>Enterobacterales</taxon>
        <taxon>Enterobacteriaceae</taxon>
        <taxon>Klebsiella/Raoultella group</taxon>
        <taxon>Klebsiella</taxon>
        <taxon>Klebsiella pneumoniae complex</taxon>
    </lineage>
</organism>
<reference evidence="2" key="1">
    <citation type="submission" date="2020-01" db="EMBL/GenBank/DDBJ databases">
        <authorList>
            <person name="Qin S."/>
        </authorList>
    </citation>
    <scope>NUCLEOTIDE SEQUENCE</scope>
    <source>
        <strain evidence="2">CVir17-16-YZ6g</strain>
        <plasmid evidence="2">p17-15-vir-like</plasmid>
    </source>
</reference>
<dbReference type="InterPro" id="IPR036390">
    <property type="entry name" value="WH_DNA-bd_sf"/>
</dbReference>
<dbReference type="SUPFAM" id="SSF46785">
    <property type="entry name" value="Winged helix' DNA-binding domain"/>
    <property type="match status" value="1"/>
</dbReference>
<proteinExistence type="predicted"/>
<name>A0A8B0STR5_KLEPN</name>
<dbReference type="InterPro" id="IPR005149">
    <property type="entry name" value="Tscrpt_reg_PadR_N"/>
</dbReference>
<keyword evidence="2" id="KW-0614">Plasmid</keyword>
<accession>A0A8B0STR5</accession>
<dbReference type="Pfam" id="PF03551">
    <property type="entry name" value="PadR"/>
    <property type="match status" value="1"/>
</dbReference>
<evidence type="ECO:0000313" key="2">
    <source>
        <dbReference type="EMBL" id="QTX14596.1"/>
    </source>
</evidence>
<dbReference type="AlphaFoldDB" id="A0A8B0STR5"/>
<sequence>MTDKDLYGGLIRLHILHHAAEEPVFGLGIIEELRRHGYEMSAGTVYPMLHGPEKKAI</sequence>
<evidence type="ECO:0000259" key="1">
    <source>
        <dbReference type="Pfam" id="PF03551"/>
    </source>
</evidence>
<geneLocation type="plasmid" evidence="2">
    <name>p17-15-vir-like</name>
</geneLocation>
<dbReference type="Gene3D" id="1.10.10.10">
    <property type="entry name" value="Winged helix-like DNA-binding domain superfamily/Winged helix DNA-binding domain"/>
    <property type="match status" value="1"/>
</dbReference>
<feature type="domain" description="Transcription regulator PadR N-terminal" evidence="1">
    <location>
        <begin position="15"/>
        <end position="54"/>
    </location>
</feature>
<dbReference type="InterPro" id="IPR036388">
    <property type="entry name" value="WH-like_DNA-bd_sf"/>
</dbReference>
<dbReference type="EMBL" id="MN956836">
    <property type="protein sequence ID" value="QTX14596.1"/>
    <property type="molecule type" value="Genomic_DNA"/>
</dbReference>